<feature type="region of interest" description="Disordered" evidence="1">
    <location>
        <begin position="314"/>
        <end position="367"/>
    </location>
</feature>
<dbReference type="GO" id="GO:0043161">
    <property type="term" value="P:proteasome-mediated ubiquitin-dependent protein catabolic process"/>
    <property type="evidence" value="ECO:0007669"/>
    <property type="project" value="TreeGrafter"/>
</dbReference>
<evidence type="ECO:0000259" key="2">
    <source>
        <dbReference type="PROSITE" id="PS50033"/>
    </source>
</evidence>
<dbReference type="InterPro" id="IPR001012">
    <property type="entry name" value="UBX_dom"/>
</dbReference>
<dbReference type="GO" id="GO:0000045">
    <property type="term" value="P:autophagosome assembly"/>
    <property type="evidence" value="ECO:0007669"/>
    <property type="project" value="TreeGrafter"/>
</dbReference>
<dbReference type="InterPro" id="IPR029071">
    <property type="entry name" value="Ubiquitin-like_domsf"/>
</dbReference>
<dbReference type="InterPro" id="IPR036241">
    <property type="entry name" value="NSFL1C_SEP_dom_sf"/>
</dbReference>
<dbReference type="EMBL" id="ML991781">
    <property type="protein sequence ID" value="KAF2237293.1"/>
    <property type="molecule type" value="Genomic_DNA"/>
</dbReference>
<feature type="compositionally biased region" description="Low complexity" evidence="1">
    <location>
        <begin position="95"/>
        <end position="107"/>
    </location>
</feature>
<feature type="compositionally biased region" description="Acidic residues" evidence="1">
    <location>
        <begin position="169"/>
        <end position="179"/>
    </location>
</feature>
<reference evidence="4" key="1">
    <citation type="journal article" date="2020" name="Stud. Mycol.">
        <title>101 Dothideomycetes genomes: a test case for predicting lifestyles and emergence of pathogens.</title>
        <authorList>
            <person name="Haridas S."/>
            <person name="Albert R."/>
            <person name="Binder M."/>
            <person name="Bloem J."/>
            <person name="Labutti K."/>
            <person name="Salamov A."/>
            <person name="Andreopoulos B."/>
            <person name="Baker S."/>
            <person name="Barry K."/>
            <person name="Bills G."/>
            <person name="Bluhm B."/>
            <person name="Cannon C."/>
            <person name="Castanera R."/>
            <person name="Culley D."/>
            <person name="Daum C."/>
            <person name="Ezra D."/>
            <person name="Gonzalez J."/>
            <person name="Henrissat B."/>
            <person name="Kuo A."/>
            <person name="Liang C."/>
            <person name="Lipzen A."/>
            <person name="Lutzoni F."/>
            <person name="Magnuson J."/>
            <person name="Mondo S."/>
            <person name="Nolan M."/>
            <person name="Ohm R."/>
            <person name="Pangilinan J."/>
            <person name="Park H.-J."/>
            <person name="Ramirez L."/>
            <person name="Alfaro M."/>
            <person name="Sun H."/>
            <person name="Tritt A."/>
            <person name="Yoshinaga Y."/>
            <person name="Zwiers L.-H."/>
            <person name="Turgeon B."/>
            <person name="Goodwin S."/>
            <person name="Spatafora J."/>
            <person name="Crous P."/>
            <person name="Grigoriev I."/>
        </authorList>
    </citation>
    <scope>NUCLEOTIDE SEQUENCE</scope>
    <source>
        <strain evidence="4">Tuck. ex Michener</strain>
    </source>
</reference>
<dbReference type="AlphaFoldDB" id="A0A6A6HID6"/>
<evidence type="ECO:0000313" key="4">
    <source>
        <dbReference type="EMBL" id="KAF2237293.1"/>
    </source>
</evidence>
<dbReference type="GO" id="GO:0005634">
    <property type="term" value="C:nucleus"/>
    <property type="evidence" value="ECO:0007669"/>
    <property type="project" value="TreeGrafter"/>
</dbReference>
<proteinExistence type="predicted"/>
<protein>
    <submittedName>
        <fullName evidence="4">SEP-domain-containing protein</fullName>
    </submittedName>
</protein>
<name>A0A6A6HID6_VIRVR</name>
<dbReference type="GO" id="GO:0061025">
    <property type="term" value="P:membrane fusion"/>
    <property type="evidence" value="ECO:0007669"/>
    <property type="project" value="TreeGrafter"/>
</dbReference>
<dbReference type="SUPFAM" id="SSF102848">
    <property type="entry name" value="NSFL1 (p97 ATPase) cofactor p47, SEP domain"/>
    <property type="match status" value="1"/>
</dbReference>
<sequence>MLEDRIRYALSGRWTATDRDPTSASLISSSDNMDQDRNALVAEFCSITGASAQEAQLALGASQWDLDSAVALYYANQDQEAGDDDEPLDPDQAEPSSTSTSTPAPYSGGRTLGGDGIPSRPVPGPSSSAPSQPRNTTRPARTQGGMRTLQDLQGAGPSRGQSHGHAHGDDDDDDDENDQDLFAGGEKSGLAVQNPNNAQDHIRNIIERARQSLPRPGGDDEEQPQSHFTGQGQTLGGDDVPSHIVPDQYGNVPRRPGRVNRVLNLWRDGFSIDDGPLCRYDDPQHAATLEMINRGRAPLEILNVERGQEVDLSVNPRKDEDYTAPKKAFKPFSGSGQRLGSPAPGVTSQSSRSTAPQASATQPAEVTVDESAPILRLQVRLADGTNLRTRFNSTHTLSDVYRFVNASNPGSSSRPYVLMTTFPNKEHTDSNTALSEVKELSRGGNIVQKWL</sequence>
<accession>A0A6A6HID6</accession>
<dbReference type="PANTHER" id="PTHR23333">
    <property type="entry name" value="UBX DOMAIN CONTAINING PROTEIN"/>
    <property type="match status" value="1"/>
</dbReference>
<feature type="domain" description="SEP" evidence="3">
    <location>
        <begin position="258"/>
        <end position="323"/>
    </location>
</feature>
<dbReference type="SMART" id="SM00553">
    <property type="entry name" value="SEP"/>
    <property type="match status" value="1"/>
</dbReference>
<dbReference type="Gene3D" id="3.30.420.210">
    <property type="entry name" value="SEP domain"/>
    <property type="match status" value="1"/>
</dbReference>
<dbReference type="Proteomes" id="UP000800092">
    <property type="component" value="Unassembled WGS sequence"/>
</dbReference>
<dbReference type="FunFam" id="3.30.420.210:FF:000002">
    <property type="entry name" value="UBX domain-containing protein 1"/>
    <property type="match status" value="1"/>
</dbReference>
<gene>
    <name evidence="4" type="ORF">EV356DRAFT_496884</name>
</gene>
<dbReference type="GO" id="GO:0031468">
    <property type="term" value="P:nuclear membrane reassembly"/>
    <property type="evidence" value="ECO:0007669"/>
    <property type="project" value="TreeGrafter"/>
</dbReference>
<feature type="compositionally biased region" description="Polar residues" evidence="1">
    <location>
        <begin position="125"/>
        <end position="140"/>
    </location>
</feature>
<dbReference type="Gene3D" id="1.10.8.10">
    <property type="entry name" value="DNA helicase RuvA subunit, C-terminal domain"/>
    <property type="match status" value="1"/>
</dbReference>
<feature type="region of interest" description="Disordered" evidence="1">
    <location>
        <begin position="77"/>
        <end position="197"/>
    </location>
</feature>
<dbReference type="OrthoDB" id="25887at2759"/>
<dbReference type="CDD" id="cd01770">
    <property type="entry name" value="UBX_UBXN2"/>
    <property type="match status" value="1"/>
</dbReference>
<dbReference type="InterPro" id="IPR012989">
    <property type="entry name" value="SEP_domain"/>
</dbReference>
<dbReference type="InterPro" id="IPR009060">
    <property type="entry name" value="UBA-like_sf"/>
</dbReference>
<feature type="region of interest" description="Disordered" evidence="1">
    <location>
        <begin position="212"/>
        <end position="254"/>
    </location>
</feature>
<dbReference type="Gene3D" id="3.10.20.90">
    <property type="entry name" value="Phosphatidylinositol 3-kinase Catalytic Subunit, Chain A, domain 1"/>
    <property type="match status" value="1"/>
</dbReference>
<dbReference type="SMART" id="SM00166">
    <property type="entry name" value="UBX"/>
    <property type="match status" value="1"/>
</dbReference>
<dbReference type="CDD" id="cd14348">
    <property type="entry name" value="UBA_p47"/>
    <property type="match status" value="1"/>
</dbReference>
<evidence type="ECO:0000313" key="5">
    <source>
        <dbReference type="Proteomes" id="UP000800092"/>
    </source>
</evidence>
<organism evidence="4 5">
    <name type="scientific">Viridothelium virens</name>
    <name type="common">Speckled blister lichen</name>
    <name type="synonym">Trypethelium virens</name>
    <dbReference type="NCBI Taxonomy" id="1048519"/>
    <lineage>
        <taxon>Eukaryota</taxon>
        <taxon>Fungi</taxon>
        <taxon>Dikarya</taxon>
        <taxon>Ascomycota</taxon>
        <taxon>Pezizomycotina</taxon>
        <taxon>Dothideomycetes</taxon>
        <taxon>Dothideomycetes incertae sedis</taxon>
        <taxon>Trypetheliales</taxon>
        <taxon>Trypetheliaceae</taxon>
        <taxon>Viridothelium</taxon>
    </lineage>
</organism>
<feature type="compositionally biased region" description="Acidic residues" evidence="1">
    <location>
        <begin position="80"/>
        <end position="92"/>
    </location>
</feature>
<dbReference type="GO" id="GO:0005829">
    <property type="term" value="C:cytosol"/>
    <property type="evidence" value="ECO:0007669"/>
    <property type="project" value="TreeGrafter"/>
</dbReference>
<dbReference type="Pfam" id="PF08059">
    <property type="entry name" value="SEP"/>
    <property type="match status" value="1"/>
</dbReference>
<dbReference type="SUPFAM" id="SSF54236">
    <property type="entry name" value="Ubiquitin-like"/>
    <property type="match status" value="1"/>
</dbReference>
<dbReference type="PROSITE" id="PS51399">
    <property type="entry name" value="SEP"/>
    <property type="match status" value="1"/>
</dbReference>
<dbReference type="GO" id="GO:0007030">
    <property type="term" value="P:Golgi organization"/>
    <property type="evidence" value="ECO:0007669"/>
    <property type="project" value="TreeGrafter"/>
</dbReference>
<dbReference type="Pfam" id="PF00789">
    <property type="entry name" value="UBX"/>
    <property type="match status" value="1"/>
</dbReference>
<keyword evidence="5" id="KW-1185">Reference proteome</keyword>
<dbReference type="PROSITE" id="PS50033">
    <property type="entry name" value="UBX"/>
    <property type="match status" value="1"/>
</dbReference>
<evidence type="ECO:0000259" key="3">
    <source>
        <dbReference type="PROSITE" id="PS51399"/>
    </source>
</evidence>
<feature type="domain" description="UBX" evidence="2">
    <location>
        <begin position="370"/>
        <end position="447"/>
    </location>
</feature>
<dbReference type="SUPFAM" id="SSF46934">
    <property type="entry name" value="UBA-like"/>
    <property type="match status" value="1"/>
</dbReference>
<feature type="compositionally biased region" description="Polar residues" evidence="1">
    <location>
        <begin position="346"/>
        <end position="364"/>
    </location>
</feature>
<evidence type="ECO:0000256" key="1">
    <source>
        <dbReference type="SAM" id="MobiDB-lite"/>
    </source>
</evidence>
<dbReference type="Pfam" id="PF14555">
    <property type="entry name" value="UBA_4"/>
    <property type="match status" value="1"/>
</dbReference>
<dbReference type="GO" id="GO:0043130">
    <property type="term" value="F:ubiquitin binding"/>
    <property type="evidence" value="ECO:0007669"/>
    <property type="project" value="TreeGrafter"/>
</dbReference>
<dbReference type="PANTHER" id="PTHR23333:SF20">
    <property type="entry name" value="NSFL1 COFACTOR P47"/>
    <property type="match status" value="1"/>
</dbReference>